<sequence length="278" mass="33227">MSIKLKFLEQLKDGFKEKPEFSSLFHHIFKVDDFIVLFLCPDNMYEYSIYDDVVDLDKFDDNSFHEGHEKIIELASVNFPFSRVIFNPIAPVNKQGDLFIKIKIKSIDRNIKTSNQLSSYLEKEYLEYYHDPNPCSDSTRGEHTESMRDFTERANRQWGENPEREEMILEKEKYLIDSFYYSYPPIKCENEKIGKYTFSKYLEGSLKYKGEFSRVYNLIIKDGFCLSIEFWYVTQYGYPKKKFLKWIERADETFEKEVLERLEISNCIDSSMVYNIKA</sequence>
<gene>
    <name evidence="1" type="ORF">AL538_21670</name>
</gene>
<proteinExistence type="predicted"/>
<evidence type="ECO:0000313" key="1">
    <source>
        <dbReference type="EMBL" id="AMG00302.1"/>
    </source>
</evidence>
<reference evidence="1" key="1">
    <citation type="submission" date="2018-01" db="EMBL/GenBank/DDBJ databases">
        <title>FDA dAtabase for Regulatory Grade micrObial Sequences (FDA-ARGOS): Supporting development and validation of Infectious Disease Dx tests.</title>
        <authorList>
            <person name="Hoffmann M."/>
            <person name="Allard M."/>
            <person name="Evans P."/>
            <person name="Brown E."/>
            <person name="Tallon L."/>
            <person name="Sadzewicz L."/>
            <person name="Sengamalay N."/>
            <person name="Ott S."/>
            <person name="Godinez A."/>
            <person name="Nagaraj S."/>
            <person name="Vyas G."/>
            <person name="Aluvathingal J."/>
            <person name="Nadendla S."/>
            <person name="Geyer C."/>
            <person name="Sichtig H."/>
        </authorList>
    </citation>
    <scope>NUCLEOTIDE SEQUENCE</scope>
    <source>
        <strain evidence="1">FDAARGOS_107</strain>
    </source>
</reference>
<protein>
    <submittedName>
        <fullName evidence="1">DNAase</fullName>
    </submittedName>
</protein>
<evidence type="ECO:0000313" key="2">
    <source>
        <dbReference type="Proteomes" id="UP000067422"/>
    </source>
</evidence>
<organism evidence="1 2">
    <name type="scientific">Vibrio harveyi</name>
    <name type="common">Beneckea harveyi</name>
    <dbReference type="NCBI Taxonomy" id="669"/>
    <lineage>
        <taxon>Bacteria</taxon>
        <taxon>Pseudomonadati</taxon>
        <taxon>Pseudomonadota</taxon>
        <taxon>Gammaproteobacteria</taxon>
        <taxon>Vibrionales</taxon>
        <taxon>Vibrionaceae</taxon>
        <taxon>Vibrio</taxon>
    </lineage>
</organism>
<dbReference type="EMBL" id="CP014039">
    <property type="protein sequence ID" value="AMG00302.1"/>
    <property type="molecule type" value="Genomic_DNA"/>
</dbReference>
<keyword evidence="2" id="KW-1185">Reference proteome</keyword>
<name>A0ABM5Y3C4_VIBHA</name>
<accession>A0ABM5Y3C4</accession>
<dbReference type="Proteomes" id="UP000067422">
    <property type="component" value="Chromosome 2"/>
</dbReference>